<keyword evidence="2" id="KW-1133">Transmembrane helix</keyword>
<feature type="compositionally biased region" description="Low complexity" evidence="1">
    <location>
        <begin position="546"/>
        <end position="557"/>
    </location>
</feature>
<proteinExistence type="predicted"/>
<sequence>MTSKQWFGASFLVIAGSVVFMMLFAFTGKLMYEFSFQEEELAEETTIAGVQVGEMRPEEAEAALQERIETFEENVRYELTWFDEQIPLPREAVSFHTGASVGRAAEDGSQETAAVSVDEEALREAVASFSFNSSMEEAVRLDELAAQIEEEAGALAQTDYSWMLHPHLHAHAQPAEDVLTAADRSMISEEMAQLLQQQPAITIPGNSDVSVMESLGLHDYPDMDEASLAALGSAVFEAVAPTNFTIEERHIRHTLLDHVPAGFDAHLSPGRKDFAFGNPNDYDYELQLEVTGGTLQVELYGYAYPHAINVDVMENGGLTAATRIRYTAPDEDAAGFDAGQGSDWGMDDDTGFDSSFEDETSFDDDGSSASGGSEGMLVETIRTIFRGDSTEDEDTIVLAEDYYAPVHALESRSISVREPEEEEEEDLEPDDEWDFPWEHTPENGFDSGDNRFNGGDDSFDGGNGFDGGEGSFNGDGGFDEGDDFFDGDGDFDGGDDFFDRDGDFDGGDDFFDGDGGFDGGDDFFDGGSGFDGGDDFFDGGNGNGFSDGNDFDSGSSGLTPEQQRAEQQFRSGSGFDSWLDQGGGEAFDTWAESGTPGDYNNWLREHGGDPQMGIDYTGDEIEFGRPGTFPDSGDGSTFPGFERPPVKGDGR</sequence>
<feature type="compositionally biased region" description="Acidic residues" evidence="1">
    <location>
        <begin position="419"/>
        <end position="435"/>
    </location>
</feature>
<feature type="region of interest" description="Disordered" evidence="1">
    <location>
        <begin position="528"/>
        <end position="651"/>
    </location>
</feature>
<feature type="compositionally biased region" description="Polar residues" evidence="1">
    <location>
        <begin position="558"/>
        <end position="571"/>
    </location>
</feature>
<comment type="caution">
    <text evidence="3">The sequence shown here is derived from an EMBL/GenBank/DDBJ whole genome shotgun (WGS) entry which is preliminary data.</text>
</comment>
<reference evidence="4" key="1">
    <citation type="journal article" date="2019" name="Int. J. Syst. Evol. Microbiol.">
        <title>The Global Catalogue of Microorganisms (GCM) 10K type strain sequencing project: providing services to taxonomists for standard genome sequencing and annotation.</title>
        <authorList>
            <consortium name="The Broad Institute Genomics Platform"/>
            <consortium name="The Broad Institute Genome Sequencing Center for Infectious Disease"/>
            <person name="Wu L."/>
            <person name="Ma J."/>
        </authorList>
    </citation>
    <scope>NUCLEOTIDE SEQUENCE [LARGE SCALE GENOMIC DNA]</scope>
    <source>
        <strain evidence="4">JCM 12165</strain>
    </source>
</reference>
<dbReference type="EMBL" id="JBHSGK010000013">
    <property type="protein sequence ID" value="MFC4737447.1"/>
    <property type="molecule type" value="Genomic_DNA"/>
</dbReference>
<feature type="compositionally biased region" description="Gly residues" evidence="1">
    <location>
        <begin position="461"/>
        <end position="476"/>
    </location>
</feature>
<dbReference type="Pfam" id="PF04294">
    <property type="entry name" value="VanW"/>
    <property type="match status" value="1"/>
</dbReference>
<keyword evidence="4" id="KW-1185">Reference proteome</keyword>
<protein>
    <submittedName>
        <fullName evidence="3">VanW family protein</fullName>
    </submittedName>
</protein>
<accession>A0ABV9NVW1</accession>
<organism evidence="3 4">
    <name type="scientific">Bacillus daqingensis</name>
    <dbReference type="NCBI Taxonomy" id="872396"/>
    <lineage>
        <taxon>Bacteria</taxon>
        <taxon>Bacillati</taxon>
        <taxon>Bacillota</taxon>
        <taxon>Bacilli</taxon>
        <taxon>Bacillales</taxon>
        <taxon>Bacillaceae</taxon>
        <taxon>Bacillus</taxon>
    </lineage>
</organism>
<keyword evidence="2" id="KW-0472">Membrane</keyword>
<feature type="compositionally biased region" description="Low complexity" evidence="1">
    <location>
        <begin position="443"/>
        <end position="456"/>
    </location>
</feature>
<dbReference type="RefSeq" id="WP_377910042.1">
    <property type="nucleotide sequence ID" value="NZ_JBHSGK010000013.1"/>
</dbReference>
<feature type="region of interest" description="Disordered" evidence="1">
    <location>
        <begin position="332"/>
        <end position="373"/>
    </location>
</feature>
<gene>
    <name evidence="3" type="ORF">ACFO4L_12665</name>
</gene>
<feature type="compositionally biased region" description="Acidic residues" evidence="1">
    <location>
        <begin position="345"/>
        <end position="366"/>
    </location>
</feature>
<evidence type="ECO:0000256" key="1">
    <source>
        <dbReference type="SAM" id="MobiDB-lite"/>
    </source>
</evidence>
<dbReference type="Proteomes" id="UP001595896">
    <property type="component" value="Unassembled WGS sequence"/>
</dbReference>
<evidence type="ECO:0000313" key="3">
    <source>
        <dbReference type="EMBL" id="MFC4737447.1"/>
    </source>
</evidence>
<feature type="compositionally biased region" description="Acidic residues" evidence="1">
    <location>
        <begin position="477"/>
        <end position="490"/>
    </location>
</feature>
<evidence type="ECO:0000313" key="4">
    <source>
        <dbReference type="Proteomes" id="UP001595896"/>
    </source>
</evidence>
<feature type="transmembrane region" description="Helical" evidence="2">
    <location>
        <begin position="6"/>
        <end position="26"/>
    </location>
</feature>
<feature type="region of interest" description="Disordered" evidence="1">
    <location>
        <begin position="412"/>
        <end position="490"/>
    </location>
</feature>
<name>A0ABV9NVW1_9BACI</name>
<evidence type="ECO:0000256" key="2">
    <source>
        <dbReference type="SAM" id="Phobius"/>
    </source>
</evidence>
<keyword evidence="2" id="KW-0812">Transmembrane</keyword>
<dbReference type="InterPro" id="IPR007391">
    <property type="entry name" value="Vancomycin_resist_VanW"/>
</dbReference>